<proteinExistence type="predicted"/>
<keyword evidence="9" id="KW-0812">Transmembrane</keyword>
<keyword evidence="8" id="KW-0234">DNA repair</keyword>
<dbReference type="PANTHER" id="PTHR15822">
    <property type="entry name" value="TRAF AND TNF RECEPTOR-ASSOCIATED PROTEIN"/>
    <property type="match status" value="1"/>
</dbReference>
<evidence type="ECO:0000256" key="8">
    <source>
        <dbReference type="ARBA" id="ARBA00023204"/>
    </source>
</evidence>
<dbReference type="RefSeq" id="WP_269877479.1">
    <property type="nucleotide sequence ID" value="NZ_JAPZVM010000003.1"/>
</dbReference>
<comment type="cofactor">
    <cofactor evidence="1">
        <name>Mn(2+)</name>
        <dbReference type="ChEBI" id="CHEBI:29035"/>
    </cofactor>
</comment>
<dbReference type="InterPro" id="IPR051547">
    <property type="entry name" value="TDP2-like"/>
</dbReference>
<evidence type="ECO:0000256" key="9">
    <source>
        <dbReference type="SAM" id="Phobius"/>
    </source>
</evidence>
<reference evidence="11" key="1">
    <citation type="submission" date="2022-12" db="EMBL/GenBank/DDBJ databases">
        <title>Phocaeicola acetigenes sp. nov., isolated feces from a healthy human.</title>
        <authorList>
            <person name="Do H."/>
            <person name="Ha Y.B."/>
            <person name="Kim J.-S."/>
            <person name="Suh M.K."/>
            <person name="Kim H.S."/>
            <person name="Lee J.-S."/>
        </authorList>
    </citation>
    <scope>NUCLEOTIDE SEQUENCE</scope>
    <source>
        <strain evidence="11">KGMB11183</strain>
    </source>
</reference>
<dbReference type="CDD" id="cd09084">
    <property type="entry name" value="EEP-2"/>
    <property type="match status" value="1"/>
</dbReference>
<feature type="transmembrane region" description="Helical" evidence="9">
    <location>
        <begin position="67"/>
        <end position="86"/>
    </location>
</feature>
<sequence>MISIGRIMRLCLLGGNILVSLGFLCCSYSPYISPVEHSIWACSGLLFPFFFLLNLAFLLLWLIARRWFAMLPLLTLFVCWNATWTYCPINKPMESQKRTLKLLTYNVFNFSEGKDSILAYLNKSEADVICLQECTLDKQVKKALSSYPYYKHLALAGENGIACFSRFPILSAERISYESLNNGSMLYRLKVEDDTLLVVNNHLESNKLNSEDKEIYNHLLKSPNQKNVEKGGKLLLHKLADAVKIRAVQADSIAAFISRNSSPFMLVCGDFNDSPISYAHRVIGQGLQDAYAEGGSGLGISYNRDHFYFRIDHIFAGSAFRVLQCKVDRSIIASDHYPVWCILEY</sequence>
<feature type="domain" description="Endonuclease/exonuclease/phosphatase" evidence="10">
    <location>
        <begin position="103"/>
        <end position="336"/>
    </location>
</feature>
<keyword evidence="3" id="KW-0540">Nuclease</keyword>
<keyword evidence="12" id="KW-1185">Reference proteome</keyword>
<keyword evidence="9" id="KW-0472">Membrane</keyword>
<evidence type="ECO:0000256" key="6">
    <source>
        <dbReference type="ARBA" id="ARBA00022801"/>
    </source>
</evidence>
<dbReference type="InterPro" id="IPR005135">
    <property type="entry name" value="Endo/exonuclease/phosphatase"/>
</dbReference>
<gene>
    <name evidence="11" type="ORF">O6P32_06260</name>
</gene>
<evidence type="ECO:0000256" key="7">
    <source>
        <dbReference type="ARBA" id="ARBA00022842"/>
    </source>
</evidence>
<evidence type="ECO:0000256" key="3">
    <source>
        <dbReference type="ARBA" id="ARBA00022722"/>
    </source>
</evidence>
<dbReference type="Proteomes" id="UP001141933">
    <property type="component" value="Unassembled WGS sequence"/>
</dbReference>
<organism evidence="11 12">
    <name type="scientific">Phocaeicola acetigenes</name>
    <dbReference type="NCBI Taxonomy" id="3016083"/>
    <lineage>
        <taxon>Bacteria</taxon>
        <taxon>Pseudomonadati</taxon>
        <taxon>Bacteroidota</taxon>
        <taxon>Bacteroidia</taxon>
        <taxon>Bacteroidales</taxon>
        <taxon>Bacteroidaceae</taxon>
        <taxon>Phocaeicola</taxon>
    </lineage>
</organism>
<dbReference type="GO" id="GO:0004519">
    <property type="term" value="F:endonuclease activity"/>
    <property type="evidence" value="ECO:0007669"/>
    <property type="project" value="UniProtKB-KW"/>
</dbReference>
<evidence type="ECO:0000313" key="12">
    <source>
        <dbReference type="Proteomes" id="UP001141933"/>
    </source>
</evidence>
<keyword evidence="5" id="KW-0227">DNA damage</keyword>
<keyword evidence="6" id="KW-0378">Hydrolase</keyword>
<dbReference type="EMBL" id="JAPZVM010000003">
    <property type="protein sequence ID" value="MCZ8372312.1"/>
    <property type="molecule type" value="Genomic_DNA"/>
</dbReference>
<name>A0ABT4PGZ3_9BACT</name>
<protein>
    <submittedName>
        <fullName evidence="11">Endonuclease/exonuclease/phosphatase family protein</fullName>
    </submittedName>
</protein>
<comment type="cofactor">
    <cofactor evidence="2">
        <name>Mg(2+)</name>
        <dbReference type="ChEBI" id="CHEBI:18420"/>
    </cofactor>
</comment>
<comment type="caution">
    <text evidence="11">The sequence shown here is derived from an EMBL/GenBank/DDBJ whole genome shotgun (WGS) entry which is preliminary data.</text>
</comment>
<evidence type="ECO:0000259" key="10">
    <source>
        <dbReference type="Pfam" id="PF03372"/>
    </source>
</evidence>
<evidence type="ECO:0000256" key="5">
    <source>
        <dbReference type="ARBA" id="ARBA00022763"/>
    </source>
</evidence>
<evidence type="ECO:0000256" key="2">
    <source>
        <dbReference type="ARBA" id="ARBA00001946"/>
    </source>
</evidence>
<keyword evidence="4" id="KW-0479">Metal-binding</keyword>
<keyword evidence="11" id="KW-0255">Endonuclease</keyword>
<keyword evidence="7" id="KW-0460">Magnesium</keyword>
<evidence type="ECO:0000256" key="1">
    <source>
        <dbReference type="ARBA" id="ARBA00001936"/>
    </source>
</evidence>
<evidence type="ECO:0000313" key="11">
    <source>
        <dbReference type="EMBL" id="MCZ8372312.1"/>
    </source>
</evidence>
<dbReference type="PANTHER" id="PTHR15822:SF4">
    <property type="entry name" value="TYROSYL-DNA PHOSPHODIESTERASE 2"/>
    <property type="match status" value="1"/>
</dbReference>
<dbReference type="SUPFAM" id="SSF56219">
    <property type="entry name" value="DNase I-like"/>
    <property type="match status" value="1"/>
</dbReference>
<evidence type="ECO:0000256" key="4">
    <source>
        <dbReference type="ARBA" id="ARBA00022723"/>
    </source>
</evidence>
<dbReference type="Pfam" id="PF03372">
    <property type="entry name" value="Exo_endo_phos"/>
    <property type="match status" value="1"/>
</dbReference>
<dbReference type="Gene3D" id="3.60.10.10">
    <property type="entry name" value="Endonuclease/exonuclease/phosphatase"/>
    <property type="match status" value="1"/>
</dbReference>
<feature type="transmembrane region" description="Helical" evidence="9">
    <location>
        <begin position="12"/>
        <end position="32"/>
    </location>
</feature>
<dbReference type="InterPro" id="IPR036691">
    <property type="entry name" value="Endo/exonu/phosph_ase_sf"/>
</dbReference>
<keyword evidence="9" id="KW-1133">Transmembrane helix</keyword>
<accession>A0ABT4PGZ3</accession>
<feature type="transmembrane region" description="Helical" evidence="9">
    <location>
        <begin position="38"/>
        <end position="60"/>
    </location>
</feature>